<dbReference type="InterPro" id="IPR004139">
    <property type="entry name" value="Glyco_trans_13"/>
</dbReference>
<dbReference type="EC" id="2.4.1.101" evidence="14"/>
<organism evidence="18 19">
    <name type="scientific">Prymnesium parvum</name>
    <name type="common">Toxic golden alga</name>
    <dbReference type="NCBI Taxonomy" id="97485"/>
    <lineage>
        <taxon>Eukaryota</taxon>
        <taxon>Haptista</taxon>
        <taxon>Haptophyta</taxon>
        <taxon>Prymnesiophyceae</taxon>
        <taxon>Prymnesiales</taxon>
        <taxon>Prymnesiaceae</taxon>
        <taxon>Prymnesium</taxon>
    </lineage>
</organism>
<feature type="compositionally biased region" description="Basic and acidic residues" evidence="17">
    <location>
        <begin position="39"/>
        <end position="53"/>
    </location>
</feature>
<dbReference type="InterPro" id="IPR029044">
    <property type="entry name" value="Nucleotide-diphossugar_trans"/>
</dbReference>
<evidence type="ECO:0000256" key="10">
    <source>
        <dbReference type="ARBA" id="ARBA00022989"/>
    </source>
</evidence>
<evidence type="ECO:0000256" key="17">
    <source>
        <dbReference type="SAM" id="MobiDB-lite"/>
    </source>
</evidence>
<comment type="pathway">
    <text evidence="3">Protein modification; protein glycosylation.</text>
</comment>
<dbReference type="Pfam" id="PF03071">
    <property type="entry name" value="GNT-I"/>
    <property type="match status" value="1"/>
</dbReference>
<dbReference type="AlphaFoldDB" id="A0AB34K4J3"/>
<comment type="similarity">
    <text evidence="4">Belongs to the glycosyltransferase 13 family.</text>
</comment>
<evidence type="ECO:0000256" key="1">
    <source>
        <dbReference type="ARBA" id="ARBA00001936"/>
    </source>
</evidence>
<dbReference type="PANTHER" id="PTHR10468">
    <property type="entry name" value="PROTEIN O-LINKED-MANNOSE BETA-1,2-N-ACETYLGLUCOSAMINYLTRANSFERASE 1/ALPHA-1,3-MANNOSYL-GLYCOPROTEIN 2-BETA-N-ACETYLGLUCOSAMINYLTRANSFERASE"/>
    <property type="match status" value="1"/>
</dbReference>
<proteinExistence type="inferred from homology"/>
<evidence type="ECO:0000256" key="4">
    <source>
        <dbReference type="ARBA" id="ARBA00006492"/>
    </source>
</evidence>
<sequence length="505" mass="57820">MRRRTLLRLAALVAAFCVSTLCLGARFFKEPLAPPEQRLQQRRDHATAPEPGRELQSSSALTQAAVVLLCYNRPHYLETTLTSLEAVEGAGRFPVYVSQDGDHSETARVGRRHNVTLWQHPRTPLLSREQAGHAYLAQHYKWALDRLFFERNHSHAIVLEDDMLFSPDFFSYFEQSAWLLQADPTLWCVSSWNDNGFDDLVSDSDASRVFRTDFFPGLGWMLRRELWLELSPRFPLEHWDHWMRLRSTSRGRDCVVPYVSRNYNIGVFGANMQSSQYERYLKRIRFNKRPRVKLERLESVLSDAYEHEMARLVSRASANHYTKARPSDLASKFANSGEPVLLTYTADTFAQLAIEFRIWSVPRATHKHTAVLRYRGATFVLASARWSPYLPERLKSYFPKTATFIKGATGESCNDACQRNTYKCASDLFEFANQVDRLSEFFSCERGFATVTGPDIPNYVVDPSNEYAGRCLVSEGGSQCAAVHRHTQRLCPCTARGEEKVATLE</sequence>
<keyword evidence="5" id="KW-0328">Glycosyltransferase</keyword>
<keyword evidence="6" id="KW-0808">Transferase</keyword>
<keyword evidence="12" id="KW-0472">Membrane</keyword>
<keyword evidence="19" id="KW-1185">Reference proteome</keyword>
<dbReference type="Gene3D" id="3.90.550.10">
    <property type="entry name" value="Spore Coat Polysaccharide Biosynthesis Protein SpsA, Chain A"/>
    <property type="match status" value="1"/>
</dbReference>
<dbReference type="Proteomes" id="UP001515480">
    <property type="component" value="Unassembled WGS sequence"/>
</dbReference>
<evidence type="ECO:0000256" key="8">
    <source>
        <dbReference type="ARBA" id="ARBA00022723"/>
    </source>
</evidence>
<evidence type="ECO:0000256" key="12">
    <source>
        <dbReference type="ARBA" id="ARBA00023136"/>
    </source>
</evidence>
<dbReference type="EMBL" id="JBGBPQ010000002">
    <property type="protein sequence ID" value="KAL1527650.1"/>
    <property type="molecule type" value="Genomic_DNA"/>
</dbReference>
<evidence type="ECO:0000256" key="3">
    <source>
        <dbReference type="ARBA" id="ARBA00004922"/>
    </source>
</evidence>
<keyword evidence="9" id="KW-0735">Signal-anchor</keyword>
<keyword evidence="8" id="KW-0479">Metal-binding</keyword>
<comment type="cofactor">
    <cofactor evidence="1">
        <name>Mn(2+)</name>
        <dbReference type="ChEBI" id="CHEBI:29035"/>
    </cofactor>
</comment>
<dbReference type="GO" id="GO:0003827">
    <property type="term" value="F:alpha-1,3-mannosylglycoprotein 2-beta-N-acetylglucosaminyltransferase activity"/>
    <property type="evidence" value="ECO:0007669"/>
    <property type="project" value="UniProtKB-EC"/>
</dbReference>
<evidence type="ECO:0000256" key="11">
    <source>
        <dbReference type="ARBA" id="ARBA00023034"/>
    </source>
</evidence>
<keyword evidence="13" id="KW-0464">Manganese</keyword>
<name>A0AB34K4J3_PRYPA</name>
<evidence type="ECO:0000256" key="13">
    <source>
        <dbReference type="ARBA" id="ARBA00023211"/>
    </source>
</evidence>
<feature type="region of interest" description="Disordered" evidence="17">
    <location>
        <begin position="35"/>
        <end position="58"/>
    </location>
</feature>
<dbReference type="InterPro" id="IPR052261">
    <property type="entry name" value="Glycosyltransferase_13"/>
</dbReference>
<dbReference type="SUPFAM" id="SSF53448">
    <property type="entry name" value="Nucleotide-diphospho-sugar transferases"/>
    <property type="match status" value="1"/>
</dbReference>
<gene>
    <name evidence="18" type="ORF">AB1Y20_009036</name>
</gene>
<evidence type="ECO:0000256" key="16">
    <source>
        <dbReference type="ARBA" id="ARBA00049421"/>
    </source>
</evidence>
<protein>
    <recommendedName>
        <fullName evidence="14">alpha-1,3-mannosyl-glycoprotein 2-beta-N-acetylglucosaminyltransferase</fullName>
        <ecNumber evidence="14">2.4.1.101</ecNumber>
    </recommendedName>
    <alternativeName>
        <fullName evidence="15">N-glycosyl-oligosaccharide-glycoprotein N-acetylglucosaminyltransferase I</fullName>
    </alternativeName>
</protein>
<dbReference type="FunFam" id="3.90.550.10:FF:000252">
    <property type="entry name" value="Protein O-linked-mannose beta-1,2-N-acetylglucosaminyltransferase 1"/>
    <property type="match status" value="1"/>
</dbReference>
<comment type="catalytic activity">
    <reaction evidence="16">
        <text>N(4)-(alpha-D-Man-(1-&gt;3)-[alpha-D-Man-(1-&gt;3)-[alpha-D-Man-(1-&gt;6)]-alpha-D-Man-(1-&gt;6)]-beta-D-Man-(1-&gt;4)-beta-D-GlcNAc-(1-&gt;4)-beta-D-GlcNAc)-L-asparaginyl-[protein] (N-glucan mannose isomer 5A1,2) + UDP-N-acetyl-alpha-D-glucosamine = N(4)-{beta-D-GlcNAc-(1-&gt;2)-alpha-D-Man-(1-&gt;3)-[alpha-D-Man-(1-&gt;3)-[alpha-D-Man-(1-&gt;6)]-alpha-D-Man-(1-&gt;6)]-beta-D-Man-(1-&gt;4)-beta-D-GlcNAc-(1-&gt;4)-beta-D-GlcNAc}-L-asparaginyl-[protein] + UDP + H(+)</text>
        <dbReference type="Rhea" id="RHEA:11456"/>
        <dbReference type="Rhea" id="RHEA-COMP:14367"/>
        <dbReference type="Rhea" id="RHEA-COMP:14368"/>
        <dbReference type="ChEBI" id="CHEBI:15378"/>
        <dbReference type="ChEBI" id="CHEBI:57705"/>
        <dbReference type="ChEBI" id="CHEBI:58223"/>
        <dbReference type="ChEBI" id="CHEBI:59087"/>
        <dbReference type="ChEBI" id="CHEBI:60625"/>
        <dbReference type="EC" id="2.4.1.101"/>
    </reaction>
</comment>
<evidence type="ECO:0000256" key="14">
    <source>
        <dbReference type="ARBA" id="ARBA00038949"/>
    </source>
</evidence>
<evidence type="ECO:0000256" key="2">
    <source>
        <dbReference type="ARBA" id="ARBA00004323"/>
    </source>
</evidence>
<evidence type="ECO:0000313" key="18">
    <source>
        <dbReference type="EMBL" id="KAL1527650.1"/>
    </source>
</evidence>
<evidence type="ECO:0000256" key="5">
    <source>
        <dbReference type="ARBA" id="ARBA00022676"/>
    </source>
</evidence>
<evidence type="ECO:0000256" key="9">
    <source>
        <dbReference type="ARBA" id="ARBA00022968"/>
    </source>
</evidence>
<keyword evidence="11" id="KW-0333">Golgi apparatus</keyword>
<accession>A0AB34K4J3</accession>
<keyword evidence="10" id="KW-1133">Transmembrane helix</keyword>
<dbReference type="GO" id="GO:0046872">
    <property type="term" value="F:metal ion binding"/>
    <property type="evidence" value="ECO:0007669"/>
    <property type="project" value="UniProtKB-KW"/>
</dbReference>
<dbReference type="PANTHER" id="PTHR10468:SF0">
    <property type="entry name" value="ALPHA-1,3-MANNOSYL-GLYCOPROTEIN 2-BETA-N-ACETYLGLUCOSAMINYLTRANSFERASE"/>
    <property type="match status" value="1"/>
</dbReference>
<comment type="caution">
    <text evidence="18">The sequence shown here is derived from an EMBL/GenBank/DDBJ whole genome shotgun (WGS) entry which is preliminary data.</text>
</comment>
<evidence type="ECO:0000256" key="15">
    <source>
        <dbReference type="ARBA" id="ARBA00041712"/>
    </source>
</evidence>
<reference evidence="18 19" key="1">
    <citation type="journal article" date="2024" name="Science">
        <title>Giant polyketide synthase enzymes in the biosynthesis of giant marine polyether toxins.</title>
        <authorList>
            <person name="Fallon T.R."/>
            <person name="Shende V.V."/>
            <person name="Wierzbicki I.H."/>
            <person name="Pendleton A.L."/>
            <person name="Watervoot N.F."/>
            <person name="Auber R.P."/>
            <person name="Gonzalez D.J."/>
            <person name="Wisecaver J.H."/>
            <person name="Moore B.S."/>
        </authorList>
    </citation>
    <scope>NUCLEOTIDE SEQUENCE [LARGE SCALE GENOMIC DNA]</scope>
    <source>
        <strain evidence="18 19">12B1</strain>
    </source>
</reference>
<dbReference type="GO" id="GO:0000139">
    <property type="term" value="C:Golgi membrane"/>
    <property type="evidence" value="ECO:0007669"/>
    <property type="project" value="UniProtKB-SubCell"/>
</dbReference>
<evidence type="ECO:0000313" key="19">
    <source>
        <dbReference type="Proteomes" id="UP001515480"/>
    </source>
</evidence>
<evidence type="ECO:0000256" key="6">
    <source>
        <dbReference type="ARBA" id="ARBA00022679"/>
    </source>
</evidence>
<evidence type="ECO:0000256" key="7">
    <source>
        <dbReference type="ARBA" id="ARBA00022692"/>
    </source>
</evidence>
<comment type="subcellular location">
    <subcellularLocation>
        <location evidence="2">Golgi apparatus membrane</location>
        <topology evidence="2">Single-pass type II membrane protein</topology>
    </subcellularLocation>
</comment>
<keyword evidence="7" id="KW-0812">Transmembrane</keyword>